<evidence type="ECO:0000313" key="3">
    <source>
        <dbReference type="Proteomes" id="UP001243212"/>
    </source>
</evidence>
<keyword evidence="1" id="KW-0472">Membrane</keyword>
<keyword evidence="1" id="KW-1133">Transmembrane helix</keyword>
<keyword evidence="1" id="KW-0812">Transmembrane</keyword>
<organism evidence="2 3">
    <name type="scientific">Trueperella bonasi</name>
    <dbReference type="NCBI Taxonomy" id="312286"/>
    <lineage>
        <taxon>Bacteria</taxon>
        <taxon>Bacillati</taxon>
        <taxon>Actinomycetota</taxon>
        <taxon>Actinomycetes</taxon>
        <taxon>Actinomycetales</taxon>
        <taxon>Actinomycetaceae</taxon>
        <taxon>Trueperella</taxon>
    </lineage>
</organism>
<keyword evidence="3" id="KW-1185">Reference proteome</keyword>
<dbReference type="EMBL" id="JAUSQX010000001">
    <property type="protein sequence ID" value="MDP9806616.1"/>
    <property type="molecule type" value="Genomic_DNA"/>
</dbReference>
<name>A0ABT9NGS4_9ACTO</name>
<feature type="transmembrane region" description="Helical" evidence="1">
    <location>
        <begin position="9"/>
        <end position="31"/>
    </location>
</feature>
<proteinExistence type="predicted"/>
<dbReference type="RefSeq" id="WP_307682827.1">
    <property type="nucleotide sequence ID" value="NZ_JAUSQX010000001.1"/>
</dbReference>
<evidence type="ECO:0000313" key="2">
    <source>
        <dbReference type="EMBL" id="MDP9806616.1"/>
    </source>
</evidence>
<dbReference type="Proteomes" id="UP001243212">
    <property type="component" value="Unassembled WGS sequence"/>
</dbReference>
<feature type="transmembrane region" description="Helical" evidence="1">
    <location>
        <begin position="37"/>
        <end position="59"/>
    </location>
</feature>
<gene>
    <name evidence="2" type="ORF">J2S70_001198</name>
</gene>
<evidence type="ECO:0000256" key="1">
    <source>
        <dbReference type="SAM" id="Phobius"/>
    </source>
</evidence>
<protein>
    <recommendedName>
        <fullName evidence="4">DUF3592 domain-containing protein</fullName>
    </recommendedName>
</protein>
<sequence length="167" mass="18366">MEYSLRKFAVLSALAPIVILGGAIIALFGLWQGFDTFTPVGAVVAITGVLMLISSVFSFRRTRSAFVAEEARLLACPRITAKVTKIRVNPDITIAGQHPWLVEARGKADDGAVRVFQQSFSFHKPDVREGQKLEVGIDPDDPEKYLIIVPNTLQEENRTKAARTGEK</sequence>
<accession>A0ABT9NGS4</accession>
<evidence type="ECO:0008006" key="4">
    <source>
        <dbReference type="Google" id="ProtNLM"/>
    </source>
</evidence>
<comment type="caution">
    <text evidence="2">The sequence shown here is derived from an EMBL/GenBank/DDBJ whole genome shotgun (WGS) entry which is preliminary data.</text>
</comment>
<reference evidence="2 3" key="1">
    <citation type="submission" date="2023-07" db="EMBL/GenBank/DDBJ databases">
        <title>Sequencing the genomes of 1000 actinobacteria strains.</title>
        <authorList>
            <person name="Klenk H.-P."/>
        </authorList>
    </citation>
    <scope>NUCLEOTIDE SEQUENCE [LARGE SCALE GENOMIC DNA]</scope>
    <source>
        <strain evidence="2 3">DSM 17163</strain>
    </source>
</reference>